<feature type="transmembrane region" description="Helical" evidence="17">
    <location>
        <begin position="292"/>
        <end position="312"/>
    </location>
</feature>
<dbReference type="PROSITE" id="PS00237">
    <property type="entry name" value="G_PROTEIN_RECEP_F1_1"/>
    <property type="match status" value="1"/>
</dbReference>
<dbReference type="GeneTree" id="ENSGT01120000271823"/>
<dbReference type="Pfam" id="PF00001">
    <property type="entry name" value="7tm_1"/>
    <property type="match status" value="1"/>
</dbReference>
<evidence type="ECO:0000256" key="6">
    <source>
        <dbReference type="ARBA" id="ARBA00023040"/>
    </source>
</evidence>
<comment type="subcellular location">
    <subcellularLocation>
        <location evidence="1">Cell membrane</location>
        <topology evidence="1">Multi-pass membrane protein</topology>
    </subcellularLocation>
</comment>
<feature type="transmembrane region" description="Helical" evidence="17">
    <location>
        <begin position="252"/>
        <end position="272"/>
    </location>
</feature>
<proteinExistence type="inferred from homology"/>
<evidence type="ECO:0000256" key="5">
    <source>
        <dbReference type="ARBA" id="ARBA00022989"/>
    </source>
</evidence>
<keyword evidence="6 15" id="KW-0297">G-protein coupled receptor</keyword>
<evidence type="ECO:0000256" key="14">
    <source>
        <dbReference type="ARBA" id="ARBA00056988"/>
    </source>
</evidence>
<dbReference type="GO" id="GO:0005886">
    <property type="term" value="C:plasma membrane"/>
    <property type="evidence" value="ECO:0007669"/>
    <property type="project" value="UniProtKB-SubCell"/>
</dbReference>
<dbReference type="PROSITE" id="PS50262">
    <property type="entry name" value="G_PROTEIN_RECEP_F1_2"/>
    <property type="match status" value="1"/>
</dbReference>
<dbReference type="InterPro" id="IPR017452">
    <property type="entry name" value="GPCR_Rhodpsn_7TM"/>
</dbReference>
<dbReference type="AlphaFoldDB" id="A0A8C5MEY2"/>
<dbReference type="Ensembl" id="ENSLLET00000013642.1">
    <property type="protein sequence ID" value="ENSLLEP00000013128.1"/>
    <property type="gene ID" value="ENSLLEG00000008292.1"/>
</dbReference>
<feature type="transmembrane region" description="Helical" evidence="17">
    <location>
        <begin position="71"/>
        <end position="89"/>
    </location>
</feature>
<name>A0A8C5MEY2_9ANUR</name>
<feature type="domain" description="G-protein coupled receptors family 1 profile" evidence="18">
    <location>
        <begin position="51"/>
        <end position="312"/>
    </location>
</feature>
<dbReference type="PANTHER" id="PTHR24243">
    <property type="entry name" value="G-PROTEIN COUPLED RECEPTOR"/>
    <property type="match status" value="1"/>
</dbReference>
<keyword evidence="7 17" id="KW-0472">Membrane</keyword>
<dbReference type="PRINTS" id="PR00237">
    <property type="entry name" value="GPCRRHODOPSN"/>
</dbReference>
<evidence type="ECO:0000256" key="12">
    <source>
        <dbReference type="ARBA" id="ARBA00032291"/>
    </source>
</evidence>
<evidence type="ECO:0000256" key="7">
    <source>
        <dbReference type="ARBA" id="ARBA00023136"/>
    </source>
</evidence>
<reference evidence="19" key="2">
    <citation type="submission" date="2025-09" db="UniProtKB">
        <authorList>
            <consortium name="Ensembl"/>
        </authorList>
    </citation>
    <scope>IDENTIFICATION</scope>
</reference>
<organism evidence="19 20">
    <name type="scientific">Leptobrachium leishanense</name>
    <name type="common">Leishan spiny toad</name>
    <dbReference type="NCBI Taxonomy" id="445787"/>
    <lineage>
        <taxon>Eukaryota</taxon>
        <taxon>Metazoa</taxon>
        <taxon>Chordata</taxon>
        <taxon>Craniata</taxon>
        <taxon>Vertebrata</taxon>
        <taxon>Euteleostomi</taxon>
        <taxon>Amphibia</taxon>
        <taxon>Batrachia</taxon>
        <taxon>Anura</taxon>
        <taxon>Pelobatoidea</taxon>
        <taxon>Megophryidae</taxon>
        <taxon>Leptobrachium</taxon>
    </lineage>
</organism>
<evidence type="ECO:0000313" key="19">
    <source>
        <dbReference type="Ensembl" id="ENSLLEP00000013128.1"/>
    </source>
</evidence>
<keyword evidence="5 17" id="KW-1133">Transmembrane helix</keyword>
<evidence type="ECO:0000256" key="13">
    <source>
        <dbReference type="ARBA" id="ARBA00033151"/>
    </source>
</evidence>
<evidence type="ECO:0000256" key="15">
    <source>
        <dbReference type="RuleBase" id="RU000688"/>
    </source>
</evidence>
<keyword evidence="4 15" id="KW-0812">Transmembrane</keyword>
<feature type="transmembrane region" description="Helical" evidence="17">
    <location>
        <begin position="210"/>
        <end position="231"/>
    </location>
</feature>
<evidence type="ECO:0000259" key="18">
    <source>
        <dbReference type="PROSITE" id="PS50262"/>
    </source>
</evidence>
<evidence type="ECO:0000256" key="2">
    <source>
        <dbReference type="ARBA" id="ARBA00018726"/>
    </source>
</evidence>
<evidence type="ECO:0000256" key="9">
    <source>
        <dbReference type="ARBA" id="ARBA00023170"/>
    </source>
</evidence>
<keyword evidence="10" id="KW-0325">Glycoprotein</keyword>
<dbReference type="SUPFAM" id="SSF81321">
    <property type="entry name" value="Family A G protein-coupled receptor-like"/>
    <property type="match status" value="1"/>
</dbReference>
<evidence type="ECO:0000256" key="8">
    <source>
        <dbReference type="ARBA" id="ARBA00023157"/>
    </source>
</evidence>
<evidence type="ECO:0000256" key="10">
    <source>
        <dbReference type="ARBA" id="ARBA00023180"/>
    </source>
</evidence>
<reference evidence="19" key="1">
    <citation type="submission" date="2025-08" db="UniProtKB">
        <authorList>
            <consortium name="Ensembl"/>
        </authorList>
    </citation>
    <scope>IDENTIFICATION</scope>
</reference>
<sequence>NWDSLPHPPGNTMDGSGSNHTTDSEDTLFDIQVLIPVTIVCILLFLLGVTGNVITVLVFKRYKDMRSTVNMYLSSMAVSDILIFLGMPSDLYRIWKYKPYFFGDFTCKFLVYLSETCTYCTILHITAVSVERYLAICFPLKAKIMITKRRVKVVIVLLWIFAVTTAGPILFLYGVEHPPGSQPEESMECKYREQSAQSGLLQIMTWVSTIYFFIPVFILSLLYGLICKTLWSNKHGIRGPTGGSRGKHHKQTVKMLAVVVTSFVLCWLPFHIGRILFAWAGLGANLYEVTQYFNLTSMVLFYLSASINPMLYNIMSQKYRAATGKILKTRNSLQSRSITQSEPSSLDRTMLTSFN</sequence>
<evidence type="ECO:0000256" key="16">
    <source>
        <dbReference type="SAM" id="MobiDB-lite"/>
    </source>
</evidence>
<feature type="transmembrane region" description="Helical" evidence="17">
    <location>
        <begin position="33"/>
        <end position="59"/>
    </location>
</feature>
<protein>
    <recommendedName>
        <fullName evidence="2">Growth hormone secretagogue receptor type 1</fullName>
    </recommendedName>
    <alternativeName>
        <fullName evidence="13">GH-releasing peptide receptor</fullName>
    </alternativeName>
    <alternativeName>
        <fullName evidence="12">Ghrelin receptor</fullName>
    </alternativeName>
</protein>
<keyword evidence="11 15" id="KW-0807">Transducer</keyword>
<comment type="function">
    <text evidence="14">Receptor for ghrelin, coupled to G-alpha-11 proteins. Stimulates growth hormone secretion. Also binds other growth hormone releasing peptides (GHRP) (e.g. Met-enkephalin and GHRP-6) as well as non-peptide, low molecular weight secretagogues (e.g. L-692,429, MK-0677, adenosine).</text>
</comment>
<dbReference type="InterPro" id="IPR003905">
    <property type="entry name" value="GHS-R/MTLR"/>
</dbReference>
<evidence type="ECO:0000256" key="4">
    <source>
        <dbReference type="ARBA" id="ARBA00022692"/>
    </source>
</evidence>
<evidence type="ECO:0000313" key="20">
    <source>
        <dbReference type="Proteomes" id="UP000694569"/>
    </source>
</evidence>
<comment type="similarity">
    <text evidence="15">Belongs to the G-protein coupled receptor 1 family.</text>
</comment>
<feature type="transmembrane region" description="Helical" evidence="17">
    <location>
        <begin position="151"/>
        <end position="173"/>
    </location>
</feature>
<dbReference type="GO" id="GO:0032870">
    <property type="term" value="P:cellular response to hormone stimulus"/>
    <property type="evidence" value="ECO:0007669"/>
    <property type="project" value="UniProtKB-ARBA"/>
</dbReference>
<dbReference type="FunFam" id="1.20.1070.10:FF:000125">
    <property type="entry name" value="growth hormone secretagogue receptor type 1"/>
    <property type="match status" value="1"/>
</dbReference>
<feature type="region of interest" description="Disordered" evidence="16">
    <location>
        <begin position="1"/>
        <end position="21"/>
    </location>
</feature>
<feature type="transmembrane region" description="Helical" evidence="17">
    <location>
        <begin position="109"/>
        <end position="130"/>
    </location>
</feature>
<evidence type="ECO:0000256" key="17">
    <source>
        <dbReference type="SAM" id="Phobius"/>
    </source>
</evidence>
<dbReference type="PANTHER" id="PTHR24243:SF227">
    <property type="entry name" value="MOTILIN RECEPTOR"/>
    <property type="match status" value="1"/>
</dbReference>
<evidence type="ECO:0000256" key="3">
    <source>
        <dbReference type="ARBA" id="ARBA00022475"/>
    </source>
</evidence>
<accession>A0A8C5MEY2</accession>
<keyword evidence="3" id="KW-1003">Cell membrane</keyword>
<dbReference type="Proteomes" id="UP000694569">
    <property type="component" value="Unplaced"/>
</dbReference>
<evidence type="ECO:0000256" key="1">
    <source>
        <dbReference type="ARBA" id="ARBA00004651"/>
    </source>
</evidence>
<keyword evidence="8" id="KW-1015">Disulfide bond</keyword>
<dbReference type="GO" id="GO:0004930">
    <property type="term" value="F:G protein-coupled receptor activity"/>
    <property type="evidence" value="ECO:0007669"/>
    <property type="project" value="UniProtKB-KW"/>
</dbReference>
<dbReference type="OrthoDB" id="10011262at2759"/>
<keyword evidence="20" id="KW-1185">Reference proteome</keyword>
<evidence type="ECO:0000256" key="11">
    <source>
        <dbReference type="ARBA" id="ARBA00023224"/>
    </source>
</evidence>
<dbReference type="InterPro" id="IPR000276">
    <property type="entry name" value="GPCR_Rhodpsn"/>
</dbReference>
<dbReference type="PRINTS" id="PR01417">
    <property type="entry name" value="GHSRECEPTOR"/>
</dbReference>
<dbReference type="Gene3D" id="1.20.1070.10">
    <property type="entry name" value="Rhodopsin 7-helix transmembrane proteins"/>
    <property type="match status" value="1"/>
</dbReference>
<keyword evidence="9 15" id="KW-0675">Receptor</keyword>